<protein>
    <recommendedName>
        <fullName evidence="4">TonB C-terminal domain-containing protein</fullName>
    </recommendedName>
</protein>
<accession>J5KQF6</accession>
<dbReference type="EMBL" id="JH611164">
    <property type="protein sequence ID" value="EJP73751.1"/>
    <property type="molecule type" value="Genomic_DNA"/>
</dbReference>
<dbReference type="Proteomes" id="UP000010116">
    <property type="component" value="Unassembled WGS sequence"/>
</dbReference>
<evidence type="ECO:0000313" key="2">
    <source>
        <dbReference type="EMBL" id="EJP73751.1"/>
    </source>
</evidence>
<evidence type="ECO:0008006" key="4">
    <source>
        <dbReference type="Google" id="ProtNLM"/>
    </source>
</evidence>
<dbReference type="AlphaFoldDB" id="J5KQF6"/>
<proteinExistence type="predicted"/>
<feature type="signal peptide" evidence="1">
    <location>
        <begin position="1"/>
        <end position="21"/>
    </location>
</feature>
<keyword evidence="1" id="KW-0732">Signal</keyword>
<gene>
    <name evidence="2" type="ORF">NT02SARS_0617</name>
</gene>
<name>J5KQF6_9GAMM</name>
<evidence type="ECO:0000256" key="1">
    <source>
        <dbReference type="SAM" id="SignalP"/>
    </source>
</evidence>
<reference evidence="2 3" key="1">
    <citation type="journal article" date="2012" name="ISME J.">
        <title>Genomic insights to SAR86, an abundant and uncultivated marine bacterial lineage.</title>
        <authorList>
            <person name="Dupont C.L."/>
            <person name="Rusch D.B."/>
            <person name="Yooseph S."/>
            <person name="Lombardo M.J."/>
            <person name="Richter R.A."/>
            <person name="Valas R."/>
            <person name="Novotny M."/>
            <person name="Yee-Greenbaum J."/>
            <person name="Selengut J.D."/>
            <person name="Haft D.H."/>
            <person name="Halpern A.L."/>
            <person name="Lasken R.S."/>
            <person name="Nealson K."/>
            <person name="Friedman R."/>
            <person name="Venter J.C."/>
        </authorList>
    </citation>
    <scope>NUCLEOTIDE SEQUENCE [LARGE SCALE GENOMIC DNA]</scope>
</reference>
<organism evidence="2 3">
    <name type="scientific">SAR86 cluster bacterium SAR86B</name>
    <dbReference type="NCBI Taxonomy" id="1123867"/>
    <lineage>
        <taxon>Bacteria</taxon>
        <taxon>Pseudomonadati</taxon>
        <taxon>Pseudomonadota</taxon>
        <taxon>Gammaproteobacteria</taxon>
        <taxon>SAR86 cluster</taxon>
    </lineage>
</organism>
<dbReference type="HOGENOM" id="CLU_153910_0_0_6"/>
<feature type="chain" id="PRO_5003784893" description="TonB C-terminal domain-containing protein" evidence="1">
    <location>
        <begin position="22"/>
        <end position="138"/>
    </location>
</feature>
<sequence length="138" mass="15817">MTSKQLLSLFLIAFISINLYSNEQVCAAKKIQTMKASFPAAKISGYSVVVFDVDMNGNIKKPKVIVSKCLLKNKKTNSREFQDCGIFKYESINAAKFIKYSKPADSNGMPCELKNQKHEYTFLYDRENDLKFFEERSD</sequence>
<evidence type="ECO:0000313" key="3">
    <source>
        <dbReference type="Proteomes" id="UP000010116"/>
    </source>
</evidence>